<dbReference type="PANTHER" id="PTHR11632:SF51">
    <property type="entry name" value="SUCCINATE DEHYDROGENASE [UBIQUINONE] FLAVOPROTEIN SUBUNIT, MITOCHONDRIAL"/>
    <property type="match status" value="1"/>
</dbReference>
<dbReference type="InterPro" id="IPR036188">
    <property type="entry name" value="FAD/NAD-bd_sf"/>
</dbReference>
<keyword evidence="2" id="KW-0560">Oxidoreductase</keyword>
<dbReference type="Pfam" id="PF02910">
    <property type="entry name" value="Succ_DH_flav_C"/>
    <property type="match status" value="1"/>
</dbReference>
<dbReference type="InterPro" id="IPR015939">
    <property type="entry name" value="Fum_Rdtase/Succ_DH_flav-like_C"/>
</dbReference>
<gene>
    <name evidence="5" type="ORF">EYB31_22900</name>
</gene>
<keyword evidence="1" id="KW-0285">Flavoprotein</keyword>
<protein>
    <submittedName>
        <fullName evidence="5">FAD-binding protein</fullName>
    </submittedName>
</protein>
<name>A0A4Q9DNA8_9BACL</name>
<dbReference type="InterPro" id="IPR030664">
    <property type="entry name" value="SdhA/FrdA/AprA"/>
</dbReference>
<dbReference type="GO" id="GO:0005886">
    <property type="term" value="C:plasma membrane"/>
    <property type="evidence" value="ECO:0007669"/>
    <property type="project" value="TreeGrafter"/>
</dbReference>
<dbReference type="Gene3D" id="1.20.58.100">
    <property type="entry name" value="Fumarate reductase/succinate dehydrogenase flavoprotein-like, C-terminal domain"/>
    <property type="match status" value="1"/>
</dbReference>
<dbReference type="Gene3D" id="3.50.50.60">
    <property type="entry name" value="FAD/NAD(P)-binding domain"/>
    <property type="match status" value="2"/>
</dbReference>
<dbReference type="PANTHER" id="PTHR11632">
    <property type="entry name" value="SUCCINATE DEHYDROGENASE 2 FLAVOPROTEIN SUBUNIT"/>
    <property type="match status" value="1"/>
</dbReference>
<evidence type="ECO:0000256" key="2">
    <source>
        <dbReference type="ARBA" id="ARBA00023002"/>
    </source>
</evidence>
<evidence type="ECO:0000313" key="6">
    <source>
        <dbReference type="Proteomes" id="UP000293142"/>
    </source>
</evidence>
<proteinExistence type="predicted"/>
<dbReference type="SUPFAM" id="SSF51905">
    <property type="entry name" value="FAD/NAD(P)-binding domain"/>
    <property type="match status" value="1"/>
</dbReference>
<comment type="caution">
    <text evidence="5">The sequence shown here is derived from an EMBL/GenBank/DDBJ whole genome shotgun (WGS) entry which is preliminary data.</text>
</comment>
<dbReference type="GO" id="GO:0050660">
    <property type="term" value="F:flavin adenine dinucleotide binding"/>
    <property type="evidence" value="ECO:0007669"/>
    <property type="project" value="TreeGrafter"/>
</dbReference>
<evidence type="ECO:0000313" key="5">
    <source>
        <dbReference type="EMBL" id="TBL75267.1"/>
    </source>
</evidence>
<dbReference type="PRINTS" id="PR00411">
    <property type="entry name" value="PNDRDTASEI"/>
</dbReference>
<dbReference type="InterPro" id="IPR003953">
    <property type="entry name" value="FAD-dep_OxRdtase_2_FAD-bd"/>
</dbReference>
<reference evidence="5 6" key="1">
    <citation type="submission" date="2019-02" db="EMBL/GenBank/DDBJ databases">
        <title>Paenibacillus sp. nov., isolated from surface-sterilized tissue of Thalictrum simplex L.</title>
        <authorList>
            <person name="Tuo L."/>
        </authorList>
    </citation>
    <scope>NUCLEOTIDE SEQUENCE [LARGE SCALE GENOMIC DNA]</scope>
    <source>
        <strain evidence="5 6">N2SHLJ1</strain>
    </source>
</reference>
<dbReference type="RefSeq" id="WP_131015757.1">
    <property type="nucleotide sequence ID" value="NZ_SIRE01000017.1"/>
</dbReference>
<feature type="domain" description="Fumarate reductase/succinate dehydrogenase flavoprotein-like C-terminal" evidence="4">
    <location>
        <begin position="436"/>
        <end position="514"/>
    </location>
</feature>
<keyword evidence="6" id="KW-1185">Reference proteome</keyword>
<dbReference type="OrthoDB" id="9805351at2"/>
<dbReference type="GO" id="GO:0000104">
    <property type="term" value="F:succinate dehydrogenase activity"/>
    <property type="evidence" value="ECO:0007669"/>
    <property type="project" value="TreeGrafter"/>
</dbReference>
<sequence length="545" mass="58529">MAAAQTTRPALYADVLVLGGGPAGTWAAVSAAEAGARVILADKGYCGTSGATAPSGTNVWAANRDVRIHEASIRDRHVLGGFLSERSWLDRMLERATLNRHKLEAWKYPFTFDQHGDVRYSLQGPEYMRLMRSRVKRAGVKILDHFPAVELLADEHGVGGAVLVSLESGESRTVHAGAVVIATGGCAFLSKALGCNVLTGDGYLLAAEAGAEMSGMEFSNTYGICAASASVTKNAFFQYGTYTYADGTVVEGTDTDEQQITPARIFKIQSAIAKKLNDHTIYCRFDHAGEALQPQLRKSQPNLFLAFDRLGINPFKDRFPVTLRLEGTVRGTGGIHIVDETCATTVPGLYAAGDAATREFIAGAFSGGGSHNAAWAMSSGSFAGEAAAAYSKRLSASVLGRSLKGLSTTPQTSAASSSPLVSAKTQEFVRAVQDEVMPYDRNFFRTEYKLCESLIRLNGVWANLREGASAAGVQTVRYREAAAMAATARWMYASALARPESRGMHQYEDYPELDPAQQRRLLSGGLDDVWVKPHQPAPAHSHSPF</sequence>
<feature type="domain" description="FAD-dependent oxidoreductase 2 FAD-binding" evidence="3">
    <location>
        <begin position="14"/>
        <end position="369"/>
    </location>
</feature>
<dbReference type="SUPFAM" id="SSF46977">
    <property type="entry name" value="Succinate dehydrogenase/fumarate reductase flavoprotein C-terminal domain"/>
    <property type="match status" value="1"/>
</dbReference>
<evidence type="ECO:0000259" key="3">
    <source>
        <dbReference type="Pfam" id="PF00890"/>
    </source>
</evidence>
<dbReference type="EMBL" id="SIRE01000017">
    <property type="protein sequence ID" value="TBL75267.1"/>
    <property type="molecule type" value="Genomic_DNA"/>
</dbReference>
<organism evidence="5 6">
    <name type="scientific">Paenibacillus thalictri</name>
    <dbReference type="NCBI Taxonomy" id="2527873"/>
    <lineage>
        <taxon>Bacteria</taxon>
        <taxon>Bacillati</taxon>
        <taxon>Bacillota</taxon>
        <taxon>Bacilli</taxon>
        <taxon>Bacillales</taxon>
        <taxon>Paenibacillaceae</taxon>
        <taxon>Paenibacillus</taxon>
    </lineage>
</organism>
<dbReference type="GO" id="GO:0009055">
    <property type="term" value="F:electron transfer activity"/>
    <property type="evidence" value="ECO:0007669"/>
    <property type="project" value="TreeGrafter"/>
</dbReference>
<evidence type="ECO:0000259" key="4">
    <source>
        <dbReference type="Pfam" id="PF02910"/>
    </source>
</evidence>
<evidence type="ECO:0000256" key="1">
    <source>
        <dbReference type="ARBA" id="ARBA00022630"/>
    </source>
</evidence>
<dbReference type="AlphaFoldDB" id="A0A4Q9DNA8"/>
<dbReference type="PIRSF" id="PIRSF000171">
    <property type="entry name" value="SDHA_APRA_LASPO"/>
    <property type="match status" value="1"/>
</dbReference>
<dbReference type="GO" id="GO:0009061">
    <property type="term" value="P:anaerobic respiration"/>
    <property type="evidence" value="ECO:0007669"/>
    <property type="project" value="TreeGrafter"/>
</dbReference>
<dbReference type="PRINTS" id="PR00368">
    <property type="entry name" value="FADPNR"/>
</dbReference>
<accession>A0A4Q9DNA8</accession>
<dbReference type="Pfam" id="PF00890">
    <property type="entry name" value="FAD_binding_2"/>
    <property type="match status" value="1"/>
</dbReference>
<dbReference type="Proteomes" id="UP000293142">
    <property type="component" value="Unassembled WGS sequence"/>
</dbReference>
<dbReference type="InterPro" id="IPR037099">
    <property type="entry name" value="Fum_R/Succ_DH_flav-like_C_sf"/>
</dbReference>